<dbReference type="InterPro" id="IPR026750">
    <property type="entry name" value="NTAN1"/>
</dbReference>
<protein>
    <submittedName>
        <fullName evidence="1">Uncharacterized protein</fullName>
    </submittedName>
</protein>
<sequence length="469" mass="50717">MLDSDQLLSTSGIGSTTNRQVTTYHNEDMPLACEYVCEWSPTNLLLPSHDDGGDVYLCLPINMSEATYFKLCQSKEETKDDGYCDDMINKLRLASLDRYISTIAPLAKSTQRLVACGGHPQSASAVPNHKLVTSSNSGRVINVLQGEIAHCTPAHADTLVSDDATTCHILCIHSCYHTNSSEAPTETAVLATLTHVDAVGYKSCIRSAVNEHVDYHTLSGKRPIQGTIKISLHVVGGFNDKEGSSIVITEDILLTLAELSNEYRHARGQTDVSMTLETCAVSSANDDGAGSPLARGIGMDVSAGSIFLAEVEEDAVPSTGCINSTISSRDYLNVKLLPSAQKVSAPTAEGPEATLRSMRLWASAFHVESASAKQLHVIHRSDSDCLWVTPFFFGCHPAAAGLLQAGDKELIQITSTSPAVEKPNFVRKVRQSLSLMNSSSSMRVFTKVRGARQPMKFRRVGTNSWVRLQ</sequence>
<keyword evidence="2" id="KW-1185">Reference proteome</keyword>
<organism evidence="1 2">
    <name type="scientific">Thalassiosira oceanica</name>
    <name type="common">Marine diatom</name>
    <dbReference type="NCBI Taxonomy" id="159749"/>
    <lineage>
        <taxon>Eukaryota</taxon>
        <taxon>Sar</taxon>
        <taxon>Stramenopiles</taxon>
        <taxon>Ochrophyta</taxon>
        <taxon>Bacillariophyta</taxon>
        <taxon>Coscinodiscophyceae</taxon>
        <taxon>Thalassiosirophycidae</taxon>
        <taxon>Thalassiosirales</taxon>
        <taxon>Thalassiosiraceae</taxon>
        <taxon>Thalassiosira</taxon>
    </lineage>
</organism>
<reference evidence="1 2" key="1">
    <citation type="journal article" date="2012" name="Genome Biol.">
        <title>Genome and low-iron response of an oceanic diatom adapted to chronic iron limitation.</title>
        <authorList>
            <person name="Lommer M."/>
            <person name="Specht M."/>
            <person name="Roy A.S."/>
            <person name="Kraemer L."/>
            <person name="Andreson R."/>
            <person name="Gutowska M.A."/>
            <person name="Wolf J."/>
            <person name="Bergner S.V."/>
            <person name="Schilhabel M.B."/>
            <person name="Klostermeier U.C."/>
            <person name="Beiko R.G."/>
            <person name="Rosenstiel P."/>
            <person name="Hippler M."/>
            <person name="Laroche J."/>
        </authorList>
    </citation>
    <scope>NUCLEOTIDE SEQUENCE [LARGE SCALE GENOMIC DNA]</scope>
    <source>
        <strain evidence="1 2">CCMP1005</strain>
    </source>
</reference>
<accession>K0SNM0</accession>
<dbReference type="eggNOG" id="ENOG502RRBT">
    <property type="taxonomic scope" value="Eukaryota"/>
</dbReference>
<dbReference type="AlphaFoldDB" id="K0SNM0"/>
<dbReference type="PANTHER" id="PTHR12498">
    <property type="entry name" value="N-TERMINAL ASPARAGINE AMIDOHYDROLASE"/>
    <property type="match status" value="1"/>
</dbReference>
<evidence type="ECO:0000313" key="1">
    <source>
        <dbReference type="EMBL" id="EJK66970.1"/>
    </source>
</evidence>
<gene>
    <name evidence="1" type="ORF">THAOC_12054</name>
</gene>
<dbReference type="GO" id="GO:0005634">
    <property type="term" value="C:nucleus"/>
    <property type="evidence" value="ECO:0007669"/>
    <property type="project" value="TreeGrafter"/>
</dbReference>
<evidence type="ECO:0000313" key="2">
    <source>
        <dbReference type="Proteomes" id="UP000266841"/>
    </source>
</evidence>
<dbReference type="PANTHER" id="PTHR12498:SF0">
    <property type="entry name" value="PROTEIN N-TERMINAL ASPARAGINE AMIDOHYDROLASE"/>
    <property type="match status" value="1"/>
</dbReference>
<proteinExistence type="predicted"/>
<dbReference type="GO" id="GO:0006511">
    <property type="term" value="P:ubiquitin-dependent protein catabolic process"/>
    <property type="evidence" value="ECO:0007669"/>
    <property type="project" value="TreeGrafter"/>
</dbReference>
<comment type="caution">
    <text evidence="1">The sequence shown here is derived from an EMBL/GenBank/DDBJ whole genome shotgun (WGS) entry which is preliminary data.</text>
</comment>
<dbReference type="OrthoDB" id="539995at2759"/>
<dbReference type="EMBL" id="AGNL01013879">
    <property type="protein sequence ID" value="EJK66970.1"/>
    <property type="molecule type" value="Genomic_DNA"/>
</dbReference>
<dbReference type="Proteomes" id="UP000266841">
    <property type="component" value="Unassembled WGS sequence"/>
</dbReference>
<dbReference type="OMA" id="CHIVALR"/>
<dbReference type="Pfam" id="PF14736">
    <property type="entry name" value="N_Asn_amidohyd"/>
    <property type="match status" value="2"/>
</dbReference>
<name>K0SNM0_THAOC</name>
<dbReference type="GO" id="GO:0008418">
    <property type="term" value="F:protein-N-terminal asparagine amidohydrolase activity"/>
    <property type="evidence" value="ECO:0007669"/>
    <property type="project" value="InterPro"/>
</dbReference>